<comment type="caution">
    <text evidence="2">The sequence shown here is derived from an EMBL/GenBank/DDBJ whole genome shotgun (WGS) entry which is preliminary data.</text>
</comment>
<feature type="transmembrane region" description="Helical" evidence="1">
    <location>
        <begin position="59"/>
        <end position="78"/>
    </location>
</feature>
<evidence type="ECO:0000313" key="2">
    <source>
        <dbReference type="EMBL" id="MBC8535061.1"/>
    </source>
</evidence>
<dbReference type="EMBL" id="JACRSN010000056">
    <property type="protein sequence ID" value="MBC8535061.1"/>
    <property type="molecule type" value="Genomic_DNA"/>
</dbReference>
<reference evidence="2" key="1">
    <citation type="submission" date="2020-08" db="EMBL/GenBank/DDBJ databases">
        <title>Genome public.</title>
        <authorList>
            <person name="Liu C."/>
            <person name="Sun Q."/>
        </authorList>
    </citation>
    <scope>NUCLEOTIDE SEQUENCE</scope>
    <source>
        <strain evidence="2">NSJ-40</strain>
    </source>
</reference>
<feature type="non-terminal residue" evidence="2">
    <location>
        <position position="93"/>
    </location>
</feature>
<dbReference type="AlphaFoldDB" id="A0A926DC15"/>
<evidence type="ECO:0000313" key="3">
    <source>
        <dbReference type="Proteomes" id="UP000651482"/>
    </source>
</evidence>
<organism evidence="2 3">
    <name type="scientific">Yeguia hominis</name>
    <dbReference type="NCBI Taxonomy" id="2763662"/>
    <lineage>
        <taxon>Bacteria</taxon>
        <taxon>Bacillati</taxon>
        <taxon>Bacillota</taxon>
        <taxon>Clostridia</taxon>
        <taxon>Eubacteriales</taxon>
        <taxon>Yeguiaceae</taxon>
        <taxon>Yeguia</taxon>
    </lineage>
</organism>
<keyword evidence="3" id="KW-1185">Reference proteome</keyword>
<protein>
    <submittedName>
        <fullName evidence="2">Type IV secretory system conjugative DNA transfer family protein</fullName>
    </submittedName>
</protein>
<accession>A0A926DC15</accession>
<sequence length="93" mass="10414">MRQDKLSKQNVILYLCGIIPVVWLGLLIAPCLKDGLPGLVQQFGSVMQNPFKIQLCEDSVKTVLTLLLVYGIAIGVYLSTEHNYRRREEHGSA</sequence>
<dbReference type="Proteomes" id="UP000651482">
    <property type="component" value="Unassembled WGS sequence"/>
</dbReference>
<feature type="transmembrane region" description="Helical" evidence="1">
    <location>
        <begin position="12"/>
        <end position="29"/>
    </location>
</feature>
<proteinExistence type="predicted"/>
<name>A0A926DC15_9FIRM</name>
<keyword evidence="1" id="KW-0472">Membrane</keyword>
<evidence type="ECO:0000256" key="1">
    <source>
        <dbReference type="SAM" id="Phobius"/>
    </source>
</evidence>
<keyword evidence="1" id="KW-0812">Transmembrane</keyword>
<keyword evidence="1" id="KW-1133">Transmembrane helix</keyword>
<gene>
    <name evidence="2" type="ORF">IAG03_14015</name>
</gene>